<feature type="compositionally biased region" description="Polar residues" evidence="1">
    <location>
        <begin position="601"/>
        <end position="612"/>
    </location>
</feature>
<evidence type="ECO:0000313" key="3">
    <source>
        <dbReference type="Proteomes" id="UP000041254"/>
    </source>
</evidence>
<dbReference type="InterPro" id="IPR013935">
    <property type="entry name" value="Trs120_TRAPPC9"/>
</dbReference>
<feature type="compositionally biased region" description="Basic residues" evidence="1">
    <location>
        <begin position="711"/>
        <end position="720"/>
    </location>
</feature>
<feature type="region of interest" description="Disordered" evidence="1">
    <location>
        <begin position="590"/>
        <end position="612"/>
    </location>
</feature>
<dbReference type="PANTHER" id="PTHR21512">
    <property type="entry name" value="TRAFFICKING PROTEIN PARTICLE COMPLEX SUBUNIT 9"/>
    <property type="match status" value="1"/>
</dbReference>
<feature type="region of interest" description="Disordered" evidence="1">
    <location>
        <begin position="319"/>
        <end position="339"/>
    </location>
</feature>
<dbReference type="OrthoDB" id="27962at2759"/>
<dbReference type="GO" id="GO:0005802">
    <property type="term" value="C:trans-Golgi network"/>
    <property type="evidence" value="ECO:0007669"/>
    <property type="project" value="TreeGrafter"/>
</dbReference>
<feature type="compositionally biased region" description="Polar residues" evidence="1">
    <location>
        <begin position="323"/>
        <end position="337"/>
    </location>
</feature>
<reference evidence="2 3" key="1">
    <citation type="submission" date="2014-11" db="EMBL/GenBank/DDBJ databases">
        <authorList>
            <person name="Zhu J."/>
            <person name="Qi W."/>
            <person name="Song R."/>
        </authorList>
    </citation>
    <scope>NUCLEOTIDE SEQUENCE [LARGE SCALE GENOMIC DNA]</scope>
</reference>
<organism evidence="2 3">
    <name type="scientific">Vitrella brassicaformis (strain CCMP3155)</name>
    <dbReference type="NCBI Taxonomy" id="1169540"/>
    <lineage>
        <taxon>Eukaryota</taxon>
        <taxon>Sar</taxon>
        <taxon>Alveolata</taxon>
        <taxon>Colpodellida</taxon>
        <taxon>Vitrellaceae</taxon>
        <taxon>Vitrella</taxon>
    </lineage>
</organism>
<protein>
    <submittedName>
        <fullName evidence="2">Uncharacterized protein</fullName>
    </submittedName>
</protein>
<feature type="compositionally biased region" description="Low complexity" evidence="1">
    <location>
        <begin position="724"/>
        <end position="735"/>
    </location>
</feature>
<keyword evidence="3" id="KW-1185">Reference proteome</keyword>
<dbReference type="PANTHER" id="PTHR21512:SF5">
    <property type="entry name" value="TRAFFICKING PROTEIN PARTICLE COMPLEX SUBUNIT 9"/>
    <property type="match status" value="1"/>
</dbReference>
<dbReference type="Proteomes" id="UP000041254">
    <property type="component" value="Unassembled WGS sequence"/>
</dbReference>
<accession>A0A0G4F534</accession>
<dbReference type="EMBL" id="CDMY01000371">
    <property type="protein sequence ID" value="CEM06840.1"/>
    <property type="molecule type" value="Genomic_DNA"/>
</dbReference>
<feature type="region of interest" description="Disordered" evidence="1">
    <location>
        <begin position="699"/>
        <end position="738"/>
    </location>
</feature>
<dbReference type="InParanoid" id="A0A0G4F534"/>
<evidence type="ECO:0000256" key="1">
    <source>
        <dbReference type="SAM" id="MobiDB-lite"/>
    </source>
</evidence>
<proteinExistence type="predicted"/>
<feature type="region of interest" description="Disordered" evidence="1">
    <location>
        <begin position="148"/>
        <end position="167"/>
    </location>
</feature>
<sequence>MLDASFESAWTIRVLLFPVGKTDHTQFRKYASWIRESCSVIDLASLTLSPLDPYLSPFHHLPRQHGALRLSFIEADDLDGTSEATIYEPGDWDWLWPSHQIYGALGFLHCPSCGGDPRELYKSDYQRRVSGLRSVLVHRLLAFEPLDHQQELPEREEDGDGGGEGTHKLREARSKELDHYVLFPNQDKRHLSHYITTVMHDFCTFLMRQLGTLFGRSPSLHTPLDLAPQFLTSRATPHQQQQANREHKYKGDLCLLVGSPIDALSFYATAVEVMKPSHSSGTEGDPLWHAATMEAEAGALYLYLQHRLRAGEVQLKAKGGNSTGALTTGSSGESLVSSAMPGPSFPSVVQKLCDSRHKKQMGGIMMQFIAPAVATATAGVAIKSKAGGGASATAASGSDEEPDSAPSSAPPTTATTAEGEAGNTLLATVISRQREALGRFQKMGALPHIDGTLKLVRLYITLSRCGVPLPLPEDPYTSSKAHKHALGSSVTGSVKLRMPSSNSSSSSSSSATAAMMYEGRRAALELLTKLVDQHVFPLSSRALSHSYPQTSSLKTSPPMRSGTATIASSPVADGSFSLSSAIHFPPAAPRSLTDGPHAIPESSTPQEPHQSATLDMGPMERVEALLQASSCCAYMGAYRRFGWYIMLAMQSQSLHYCERIVALLASWWHFVVIADPMCLHHPGDAGGVLSGAVTSPAHQQLAAKSGERTTRQHLARHQQKLRLSPPSVQPSISPSGDRASCVPSAPPFACTPSPCGVWPCSSPSWPSLQRQMLTFLSGVAANEASKAKQAWYLYALLALEIDVDERARRETTPAGRTATATATDVSKGQRDFTRCLMIIDQLKAVAAQINPPLRLLSSCRCTSRRGSCGVPSMFVYSDPSDMRVTVDPSRLHLSPQSCVPPVPFLVSINIVTPSLSHRQPIPGAPAMSWATTVEVSVPEQEQDESSPTPRVSLPSPSAAHRDVFLFAPFGKRQRASSTVSVAAPSGGPCIIPCGDMCKVELCFRQYLPLPLLLDGLHLIAERNGVPIETPPTSVVLPSSCAASSTSPTPTGGPLAGSRIVPQDARRTDDGDVVCELWMRAGQLGRGRLIGVEFTALNCRQTQFFDAGEKSASYLTAFEVVEELPTLTCSKVPRPLPSSLLYEGELVHVDVVIRNASSLPAQTLSVELSALDEWENAAGGEGTIPFDEAWAVVQSGANTSVFAPGAEQLLGLKCVASLAHPGCIVSIRYCTSPADDCAALARWKIASLVIEVSVADVLTVERVRCSPLAAFDVGQLAKLASSSGMYSPALTAALSRETAPGATDVVSDHVAITASIKTKAKANEHLVCWIQEAAPDHEAPTTAEVVGAAGPHESVLHLTHRCQTTPEHGLEHLFRRLGVGWVLLSLPSDQATMVGHPASGVKRAASLQDILGGHHGRRRPRRGFIGLPSPHYVADMAGNDTHRQVQMDLSISATSDEQAQAAVQRCVGPGNMVCYSIPADMSIVLEGKALIGGPLGGCDQGVGPTARLGVFPFVYGGGPGAGPADVEAWLQTEGNMERTFDRKGDPQADSGWHTMRVEMRPCVVGEVYFALVLSVSGAHDGHDTSGQGSGSSGSVVWCGQCVKLHVTRTDDSKTRVNAA</sequence>
<evidence type="ECO:0000313" key="2">
    <source>
        <dbReference type="EMBL" id="CEM06840.1"/>
    </source>
</evidence>
<dbReference type="STRING" id="1169540.A0A0G4F534"/>
<feature type="compositionally biased region" description="Low complexity" evidence="1">
    <location>
        <begin position="404"/>
        <end position="422"/>
    </location>
</feature>
<gene>
    <name evidence="2" type="ORF">Vbra_8809</name>
</gene>
<name>A0A0G4F534_VITBC</name>
<feature type="compositionally biased region" description="Low complexity" evidence="1">
    <location>
        <begin position="1038"/>
        <end position="1057"/>
    </location>
</feature>
<feature type="region of interest" description="Disordered" evidence="1">
    <location>
        <begin position="389"/>
        <end position="422"/>
    </location>
</feature>
<feature type="region of interest" description="Disordered" evidence="1">
    <location>
        <begin position="934"/>
        <end position="956"/>
    </location>
</feature>
<dbReference type="VEuPathDB" id="CryptoDB:Vbra_8809"/>
<feature type="region of interest" description="Disordered" evidence="1">
    <location>
        <begin position="1038"/>
        <end position="1059"/>
    </location>
</feature>